<dbReference type="Proteomes" id="UP000316471">
    <property type="component" value="Unassembled WGS sequence"/>
</dbReference>
<dbReference type="RefSeq" id="WP_144814652.1">
    <property type="nucleotide sequence ID" value="NZ_VLKP01000006.1"/>
</dbReference>
<accession>A0A562LSS4</accession>
<protein>
    <submittedName>
        <fullName evidence="2">Prepilin-type N-terminal cleavage/methylation domain-containing protein</fullName>
    </submittedName>
</protein>
<reference evidence="2 3" key="1">
    <citation type="journal article" date="2015" name="Stand. Genomic Sci.">
        <title>Genomic Encyclopedia of Bacterial and Archaeal Type Strains, Phase III: the genomes of soil and plant-associated and newly described type strains.</title>
        <authorList>
            <person name="Whitman W.B."/>
            <person name="Woyke T."/>
            <person name="Klenk H.P."/>
            <person name="Zhou Y."/>
            <person name="Lilburn T.G."/>
            <person name="Beck B.J."/>
            <person name="De Vos P."/>
            <person name="Vandamme P."/>
            <person name="Eisen J.A."/>
            <person name="Garrity G."/>
            <person name="Hugenholtz P."/>
            <person name="Kyrpides N.C."/>
        </authorList>
    </citation>
    <scope>NUCLEOTIDE SEQUENCE [LARGE SCALE GENOMIC DNA]</scope>
    <source>
        <strain evidence="2 3">CGMCC 1.10136</strain>
    </source>
</reference>
<dbReference type="NCBIfam" id="TIGR02532">
    <property type="entry name" value="IV_pilin_GFxxxE"/>
    <property type="match status" value="1"/>
</dbReference>
<feature type="region of interest" description="Disordered" evidence="1">
    <location>
        <begin position="157"/>
        <end position="185"/>
    </location>
</feature>
<sequence length="777" mass="80824">MAMHCFSMRNRRPAGFSLIEVMVAVVVLATGLLALAALQGALARNSADAKARGAIMAALNSRMNDIRQAPPAAGQTWTTADAWVGAAAIQAGASDLKVEETVATYRWNGTGYVTTAVTNPPSSFTRASLEATWKAANGDSRVLGLTSDVSGRIYGDGSGYPVPDPTGSASKRPIVRQGNPSNTPGVIPIVTGNQATAASNPQPIIVGASEGVRVGTSFDVLNYIPEGSTAQITKRFETQVIKCRCSYGAGGGYTVAGAAQWPAVWDGSTYATYEGTGNPAGVAANAGEDPDYVGKGKKGSGRLQSEQCTECCRDHHDLASNTNLESRYDPEATAVGKFNEAGGVLTATSSGAYVAACRVMKLDGIWKTTADTYQRHYGLLETLSVGGVQAKSGIPTSSATSAYQTFVKDFLSQYTSALTPPAIDAQTMFDESARGLNAPATVTIAAASTSDYRYLHGRGLYLDYLGSAARQAIGTCSGKTGVAYTECVLPILPFTTINLTEMARWTASDTTVLNVNSTKALSFNVTEPFGGRTAGIKTGTANNNSVMRTSNSGVAVSDDIIGAVDTNGDGATLSDSQSFQVGAGTPDPGPGTGDKILVAISGGSSSATPKFDLLDDDNVNCTFDEEEKAWSCPSDSTLPVEGTLTLSGYNLETLADYTFNPTSTAGCTRQVGDNGSISSPNVTIGRPQFTNYEVLSVTGGGTPEDPFIVTDDGKSAESTKVTLSAIPKYVKSPRSGLIQVTLQQTGSPTQATLLSCVYKKNGSNATIVSISWTKPWL</sequence>
<evidence type="ECO:0000256" key="1">
    <source>
        <dbReference type="SAM" id="MobiDB-lite"/>
    </source>
</evidence>
<proteinExistence type="predicted"/>
<dbReference type="Pfam" id="PF07963">
    <property type="entry name" value="N_methyl"/>
    <property type="match status" value="1"/>
</dbReference>
<gene>
    <name evidence="2" type="ORF">IP93_01789</name>
</gene>
<comment type="caution">
    <text evidence="2">The sequence shown here is derived from an EMBL/GenBank/DDBJ whole genome shotgun (WGS) entry which is preliminary data.</text>
</comment>
<evidence type="ECO:0000313" key="3">
    <source>
        <dbReference type="Proteomes" id="UP000316471"/>
    </source>
</evidence>
<keyword evidence="3" id="KW-1185">Reference proteome</keyword>
<dbReference type="EMBL" id="VLKP01000006">
    <property type="protein sequence ID" value="TWI10694.1"/>
    <property type="molecule type" value="Genomic_DNA"/>
</dbReference>
<dbReference type="AlphaFoldDB" id="A0A562LSS4"/>
<dbReference type="InterPro" id="IPR012902">
    <property type="entry name" value="N_methyl_site"/>
</dbReference>
<organism evidence="2 3">
    <name type="scientific">Aerolutibacter ruishenii</name>
    <dbReference type="NCBI Taxonomy" id="686800"/>
    <lineage>
        <taxon>Bacteria</taxon>
        <taxon>Pseudomonadati</taxon>
        <taxon>Pseudomonadota</taxon>
        <taxon>Gammaproteobacteria</taxon>
        <taxon>Lysobacterales</taxon>
        <taxon>Lysobacteraceae</taxon>
        <taxon>Aerolutibacter</taxon>
    </lineage>
</organism>
<name>A0A562LSS4_9GAMM</name>
<evidence type="ECO:0000313" key="2">
    <source>
        <dbReference type="EMBL" id="TWI10694.1"/>
    </source>
</evidence>
<dbReference type="PROSITE" id="PS00409">
    <property type="entry name" value="PROKAR_NTER_METHYL"/>
    <property type="match status" value="1"/>
</dbReference>